<dbReference type="PANTHER" id="PTHR31120">
    <property type="entry name" value="METALLOPROTEASE TIKI"/>
    <property type="match status" value="1"/>
</dbReference>
<dbReference type="InterPro" id="IPR040230">
    <property type="entry name" value="TIKI1/2-like"/>
</dbReference>
<keyword evidence="8" id="KW-0378">Hydrolase</keyword>
<dbReference type="EMBL" id="NKXO01000061">
    <property type="protein sequence ID" value="PKQ65298.1"/>
    <property type="molecule type" value="Genomic_DNA"/>
</dbReference>
<keyword evidence="14" id="KW-1185">Reference proteome</keyword>
<dbReference type="InterPro" id="IPR002816">
    <property type="entry name" value="TraB/PrgY/GumN_fam"/>
</dbReference>
<gene>
    <name evidence="13" type="ORF">Rain11_2564</name>
</gene>
<dbReference type="CDD" id="cd14789">
    <property type="entry name" value="Tiki"/>
    <property type="match status" value="1"/>
</dbReference>
<dbReference type="GO" id="GO:0030178">
    <property type="term" value="P:negative regulation of Wnt signaling pathway"/>
    <property type="evidence" value="ECO:0007669"/>
    <property type="project" value="InterPro"/>
</dbReference>
<comment type="caution">
    <text evidence="13">The sequence shown here is derived from an EMBL/GenBank/DDBJ whole genome shotgun (WGS) entry which is preliminary data.</text>
</comment>
<accession>A0A2N3I4S1</accession>
<keyword evidence="11" id="KW-0472">Membrane</keyword>
<dbReference type="Proteomes" id="UP000233387">
    <property type="component" value="Unassembled WGS sequence"/>
</dbReference>
<evidence type="ECO:0000256" key="5">
    <source>
        <dbReference type="ARBA" id="ARBA00022692"/>
    </source>
</evidence>
<evidence type="ECO:0000256" key="10">
    <source>
        <dbReference type="ARBA" id="ARBA00023049"/>
    </source>
</evidence>
<dbReference type="RefSeq" id="WP_101359822.1">
    <property type="nucleotide sequence ID" value="NZ_NKXO01000061.1"/>
</dbReference>
<evidence type="ECO:0000256" key="12">
    <source>
        <dbReference type="ARBA" id="ARBA00023180"/>
    </source>
</evidence>
<keyword evidence="4" id="KW-0645">Protease</keyword>
<evidence type="ECO:0000256" key="9">
    <source>
        <dbReference type="ARBA" id="ARBA00022989"/>
    </source>
</evidence>
<comment type="subcellular location">
    <subcellularLocation>
        <location evidence="3">Membrane</location>
        <topology evidence="3">Single-pass type I membrane protein</topology>
    </subcellularLocation>
</comment>
<comment type="cofactor">
    <cofactor evidence="2">
        <name>Co(2+)</name>
        <dbReference type="ChEBI" id="CHEBI:48828"/>
    </cofactor>
</comment>
<keyword evidence="12" id="KW-0325">Glycoprotein</keyword>
<evidence type="ECO:0000256" key="3">
    <source>
        <dbReference type="ARBA" id="ARBA00004479"/>
    </source>
</evidence>
<evidence type="ECO:0000256" key="1">
    <source>
        <dbReference type="ARBA" id="ARBA00001936"/>
    </source>
</evidence>
<protein>
    <submittedName>
        <fullName evidence="13">TraB family</fullName>
    </submittedName>
</protein>
<dbReference type="OrthoDB" id="9798714at2"/>
<evidence type="ECO:0000256" key="6">
    <source>
        <dbReference type="ARBA" id="ARBA00022723"/>
    </source>
</evidence>
<evidence type="ECO:0000256" key="7">
    <source>
        <dbReference type="ARBA" id="ARBA00022729"/>
    </source>
</evidence>
<keyword evidence="10" id="KW-0482">Metalloprotease</keyword>
<organism evidence="13 14">
    <name type="scientific">Raineya orbicola</name>
    <dbReference type="NCBI Taxonomy" id="2016530"/>
    <lineage>
        <taxon>Bacteria</taxon>
        <taxon>Pseudomonadati</taxon>
        <taxon>Bacteroidota</taxon>
        <taxon>Cytophagia</taxon>
        <taxon>Cytophagales</taxon>
        <taxon>Raineyaceae</taxon>
        <taxon>Raineya</taxon>
    </lineage>
</organism>
<keyword evidence="5" id="KW-0812">Transmembrane</keyword>
<evidence type="ECO:0000256" key="4">
    <source>
        <dbReference type="ARBA" id="ARBA00022670"/>
    </source>
</evidence>
<dbReference type="GO" id="GO:0004222">
    <property type="term" value="F:metalloendopeptidase activity"/>
    <property type="evidence" value="ECO:0007669"/>
    <property type="project" value="TreeGrafter"/>
</dbReference>
<reference evidence="13 14" key="1">
    <citation type="submission" date="2017-06" db="EMBL/GenBank/DDBJ databases">
        <title>Raineya orbicola gen. nov., sp. nov. a slightly thermophilic bacterium of the phylum Bacteroidetes and the description of Raineyaceae fam. nov.</title>
        <authorList>
            <person name="Albuquerque L."/>
            <person name="Polonia A.R.M."/>
            <person name="Barroso C."/>
            <person name="Froufe H.J.C."/>
            <person name="Lage O."/>
            <person name="Lobo-Da-Cunha A."/>
            <person name="Egas C."/>
            <person name="Da Costa M.S."/>
        </authorList>
    </citation>
    <scope>NUCLEOTIDE SEQUENCE [LARGE SCALE GENOMIC DNA]</scope>
    <source>
        <strain evidence="13 14">SPSPC-11</strain>
    </source>
</reference>
<dbReference type="GO" id="GO:0046872">
    <property type="term" value="F:metal ion binding"/>
    <property type="evidence" value="ECO:0007669"/>
    <property type="project" value="UniProtKB-KW"/>
</dbReference>
<comment type="cofactor">
    <cofactor evidence="1">
        <name>Mn(2+)</name>
        <dbReference type="ChEBI" id="CHEBI:29035"/>
    </cofactor>
</comment>
<keyword evidence="9" id="KW-1133">Transmembrane helix</keyword>
<dbReference type="GO" id="GO:0016020">
    <property type="term" value="C:membrane"/>
    <property type="evidence" value="ECO:0007669"/>
    <property type="project" value="UniProtKB-SubCell"/>
</dbReference>
<evidence type="ECO:0000256" key="8">
    <source>
        <dbReference type="ARBA" id="ARBA00022801"/>
    </source>
</evidence>
<evidence type="ECO:0000256" key="11">
    <source>
        <dbReference type="ARBA" id="ARBA00023136"/>
    </source>
</evidence>
<evidence type="ECO:0000256" key="2">
    <source>
        <dbReference type="ARBA" id="ARBA00001941"/>
    </source>
</evidence>
<name>A0A2N3I4S1_9BACT</name>
<dbReference type="PANTHER" id="PTHR31120:SF6">
    <property type="entry name" value="METALLOPROTEASE TIKI HOMOLOG"/>
    <property type="match status" value="1"/>
</dbReference>
<keyword evidence="6" id="KW-0479">Metal-binding</keyword>
<evidence type="ECO:0000313" key="13">
    <source>
        <dbReference type="EMBL" id="PKQ65298.1"/>
    </source>
</evidence>
<dbReference type="Pfam" id="PF01963">
    <property type="entry name" value="TraB_PrgY_gumN"/>
    <property type="match status" value="1"/>
</dbReference>
<keyword evidence="7" id="KW-0732">Signal</keyword>
<dbReference type="AlphaFoldDB" id="A0A2N3I4S1"/>
<sequence>MKNIWILVFSFWVIYQAEAQKTKKKEQKNSEVSLNLADKNAVVLENSVFWEISGNGLSAPSYLFGTHHLYPADSIKKSDFLKEKIKTCQVVVGELAMDNLMALTMATMKYSIMKDTTLQDLLGEKNYQRVDEYMKKNLGMGAVMFNRMRPMVIIQTISAQKVAQALGKDSKMGGMDAISGNIDYYFQEYGKSLGKEIAGLETVEFQAKTLLHSIPLKRQAEMLMEAIEDKETQSVETYKKLNQYYKEQNLNELGKLSFDEKMMKKDEYENLLKKRNDAWIPQIEKIIREKSAFIAVGALHLVGTDGVIYQLRQKGYNVKPLKIHF</sequence>
<proteinExistence type="predicted"/>
<dbReference type="GO" id="GO:0006508">
    <property type="term" value="P:proteolysis"/>
    <property type="evidence" value="ECO:0007669"/>
    <property type="project" value="UniProtKB-KW"/>
</dbReference>
<evidence type="ECO:0000313" key="14">
    <source>
        <dbReference type="Proteomes" id="UP000233387"/>
    </source>
</evidence>